<dbReference type="PANTHER" id="PTHR33909:SF1">
    <property type="entry name" value="SEC TRANSLOCON ACCESSORY COMPLEX SUBUNIT YAJC"/>
    <property type="match status" value="1"/>
</dbReference>
<comment type="similarity">
    <text evidence="2">Belongs to the YajC family.</text>
</comment>
<keyword evidence="7" id="KW-0653">Protein transport</keyword>
<dbReference type="EMBL" id="DRTD01000093">
    <property type="protein sequence ID" value="HHE54386.1"/>
    <property type="molecule type" value="Genomic_DNA"/>
</dbReference>
<keyword evidence="9" id="KW-0811">Translocation</keyword>
<evidence type="ECO:0000256" key="2">
    <source>
        <dbReference type="ARBA" id="ARBA00006742"/>
    </source>
</evidence>
<keyword evidence="10 11" id="KW-0472">Membrane</keyword>
<feature type="transmembrane region" description="Helical" evidence="11">
    <location>
        <begin position="20"/>
        <end position="38"/>
    </location>
</feature>
<feature type="non-terminal residue" evidence="12">
    <location>
        <position position="79"/>
    </location>
</feature>
<comment type="subcellular location">
    <subcellularLocation>
        <location evidence="1">Cell membrane</location>
        <topology evidence="1">Single-pass membrane protein</topology>
    </subcellularLocation>
</comment>
<keyword evidence="6 11" id="KW-0812">Transmembrane</keyword>
<dbReference type="PANTHER" id="PTHR33909">
    <property type="entry name" value="SEC TRANSLOCON ACCESSORY COMPLEX SUBUNIT YAJC"/>
    <property type="match status" value="1"/>
</dbReference>
<dbReference type="GO" id="GO:0015031">
    <property type="term" value="P:protein transport"/>
    <property type="evidence" value="ECO:0007669"/>
    <property type="project" value="UniProtKB-KW"/>
</dbReference>
<dbReference type="Proteomes" id="UP000886111">
    <property type="component" value="Unassembled WGS sequence"/>
</dbReference>
<keyword evidence="4" id="KW-0813">Transport</keyword>
<accession>A0A7V5LIG5</accession>
<evidence type="ECO:0000256" key="8">
    <source>
        <dbReference type="ARBA" id="ARBA00022989"/>
    </source>
</evidence>
<dbReference type="AlphaFoldDB" id="A0A7V5LIG5"/>
<dbReference type="InterPro" id="IPR003849">
    <property type="entry name" value="Preprotein_translocase_YajC"/>
</dbReference>
<dbReference type="PRINTS" id="PR01853">
    <property type="entry name" value="YAJCTRNLCASE"/>
</dbReference>
<gene>
    <name evidence="12" type="primary">yajC</name>
    <name evidence="12" type="ORF">ENL21_01290</name>
</gene>
<keyword evidence="8 11" id="KW-1133">Transmembrane helix</keyword>
<evidence type="ECO:0000256" key="6">
    <source>
        <dbReference type="ARBA" id="ARBA00022692"/>
    </source>
</evidence>
<comment type="caution">
    <text evidence="12">The sequence shown here is derived from an EMBL/GenBank/DDBJ whole genome shotgun (WGS) entry which is preliminary data.</text>
</comment>
<evidence type="ECO:0000256" key="9">
    <source>
        <dbReference type="ARBA" id="ARBA00023010"/>
    </source>
</evidence>
<evidence type="ECO:0000313" key="12">
    <source>
        <dbReference type="EMBL" id="HHE54386.1"/>
    </source>
</evidence>
<name>A0A7V5LIG5_CALAY</name>
<protein>
    <recommendedName>
        <fullName evidence="3">Sec translocon accessory complex subunit YajC</fullName>
    </recommendedName>
</protein>
<evidence type="ECO:0000256" key="7">
    <source>
        <dbReference type="ARBA" id="ARBA00022927"/>
    </source>
</evidence>
<evidence type="ECO:0000256" key="3">
    <source>
        <dbReference type="ARBA" id="ARBA00014962"/>
    </source>
</evidence>
<organism evidence="12">
    <name type="scientific">Caldithrix abyssi</name>
    <dbReference type="NCBI Taxonomy" id="187145"/>
    <lineage>
        <taxon>Bacteria</taxon>
        <taxon>Pseudomonadati</taxon>
        <taxon>Calditrichota</taxon>
        <taxon>Calditrichia</taxon>
        <taxon>Calditrichales</taxon>
        <taxon>Calditrichaceae</taxon>
        <taxon>Caldithrix</taxon>
    </lineage>
</organism>
<evidence type="ECO:0000256" key="5">
    <source>
        <dbReference type="ARBA" id="ARBA00022475"/>
    </source>
</evidence>
<evidence type="ECO:0000256" key="11">
    <source>
        <dbReference type="SAM" id="Phobius"/>
    </source>
</evidence>
<dbReference type="Pfam" id="PF02699">
    <property type="entry name" value="YajC"/>
    <property type="match status" value="1"/>
</dbReference>
<evidence type="ECO:0000256" key="1">
    <source>
        <dbReference type="ARBA" id="ARBA00004162"/>
    </source>
</evidence>
<dbReference type="NCBIfam" id="TIGR00739">
    <property type="entry name" value="yajC"/>
    <property type="match status" value="1"/>
</dbReference>
<evidence type="ECO:0000256" key="4">
    <source>
        <dbReference type="ARBA" id="ARBA00022448"/>
    </source>
</evidence>
<evidence type="ECO:0000256" key="10">
    <source>
        <dbReference type="ARBA" id="ARBA00023136"/>
    </source>
</evidence>
<dbReference type="SMART" id="SM01323">
    <property type="entry name" value="YajC"/>
    <property type="match status" value="1"/>
</dbReference>
<sequence length="79" mass="8603">MLLAMGTQQSGSAGGGSSTIGMWLPIILIFAIMYFLIFRPQAKKQKQQRLMIESLKKGDKIITIGGIHGKIVGIKEKEG</sequence>
<proteinExistence type="inferred from homology"/>
<reference evidence="12" key="1">
    <citation type="journal article" date="2020" name="mSystems">
        <title>Genome- and Community-Level Interaction Insights into Carbon Utilization and Element Cycling Functions of Hydrothermarchaeota in Hydrothermal Sediment.</title>
        <authorList>
            <person name="Zhou Z."/>
            <person name="Liu Y."/>
            <person name="Xu W."/>
            <person name="Pan J."/>
            <person name="Luo Z.H."/>
            <person name="Li M."/>
        </authorList>
    </citation>
    <scope>NUCLEOTIDE SEQUENCE [LARGE SCALE GENOMIC DNA]</scope>
    <source>
        <strain evidence="12">HyVt-76</strain>
    </source>
</reference>
<keyword evidence="5" id="KW-1003">Cell membrane</keyword>
<dbReference type="GO" id="GO:0005886">
    <property type="term" value="C:plasma membrane"/>
    <property type="evidence" value="ECO:0007669"/>
    <property type="project" value="UniProtKB-SubCell"/>
</dbReference>